<dbReference type="EMBL" id="QXWK01000007">
    <property type="protein sequence ID" value="NBH60871.1"/>
    <property type="molecule type" value="Genomic_DNA"/>
</dbReference>
<keyword evidence="11" id="KW-1185">Reference proteome</keyword>
<evidence type="ECO:0000256" key="8">
    <source>
        <dbReference type="SAM" id="MobiDB-lite"/>
    </source>
</evidence>
<dbReference type="Pfam" id="PF13229">
    <property type="entry name" value="Beta_helix"/>
    <property type="match status" value="2"/>
</dbReference>
<organism evidence="10 11">
    <name type="scientific">Anaerotruncus colihominis</name>
    <dbReference type="NCBI Taxonomy" id="169435"/>
    <lineage>
        <taxon>Bacteria</taxon>
        <taxon>Bacillati</taxon>
        <taxon>Bacillota</taxon>
        <taxon>Clostridia</taxon>
        <taxon>Eubacteriales</taxon>
        <taxon>Oscillospiraceae</taxon>
        <taxon>Anaerotruncus</taxon>
    </lineage>
</organism>
<sequence length="833" mass="86795">MRRKSNEGGEPVRKRQKPQSQNRKRIIAIGLSVAMLLSVPTMQAAAFESEDSEHAALLTEETSDGSGTLTEENSEGENSAEEEKNVVLAEEDSETGMDTAVQDRSEATETSEAAETAEASIGENAYDTLQEALNAAKEGDTVCLHKDINKSVVLRKAITLDLQGRSISGNGSCAVYINGVDAKIINGTIKDTTATNGEGIYISKADVLLENINVIGNTATGGWGGGIYAAYSSVTMNNCEVCDNVNTYYGGGIALVGSSLNADKTTIGNNEIREKVYSTQVGGGIYLHDEDSTLNLKNCNLNENKACQGGAIYAKGAVTLENCSIIGNETSYQGGGIYANASVTLKECTVTENKSDSHGGGIFANGIKLSLKSTTFSGNYANGNGGGIMLSGGSSSAEIADSTFSQNSAGSSGGGIGSYGTIVLENCSLTENTADSNGGGIFSSSSYGGGNVTMTGGKLAGNETVLRGGGLYLTGDGAEIRDLEVSGNQAASGGGMHISTDENTIIENVVFTGNIAREAAAVSSRGISGSGDKPIVLKACTFTKNAGENTESIFVGGLKNILKNCIFSENNSPQGCIVNVYGNSSELFLEDCLLEKNTSKYATVYSNCSKPRDGIELKNTVIRYNEATGTETNATGGVAADGKGYLRMISGAIYENTSGADSGANDLFLSANSSVDVIKAEAMEDGETSFEGYTWHDETNYINEKEGLSTDSTSDRYFTAGKYDDRIVARIGDETFRSLQAAVDAAKTGDKIVLIAGESDGSAALTTKSIRVEKDLTIDLNGHTVWIRGSSGISTAAGKLKLEGTGTIHGTLRAVEEGQLSVAEGVVAENLWH</sequence>
<accession>A0A845QIE1</accession>
<evidence type="ECO:0000256" key="6">
    <source>
        <dbReference type="ARBA" id="ARBA00023136"/>
    </source>
</evidence>
<dbReference type="AlphaFoldDB" id="A0A845QIE1"/>
<protein>
    <recommendedName>
        <fullName evidence="9">Right handed beta helix domain-containing protein</fullName>
    </recommendedName>
</protein>
<dbReference type="Gene3D" id="2.160.20.10">
    <property type="entry name" value="Single-stranded right-handed beta-helix, Pectin lyase-like"/>
    <property type="match status" value="2"/>
</dbReference>
<comment type="caution">
    <text evidence="10">The sequence shown here is derived from an EMBL/GenBank/DDBJ whole genome shotgun (WGS) entry which is preliminary data.</text>
</comment>
<dbReference type="InterPro" id="IPR011050">
    <property type="entry name" value="Pectin_lyase_fold/virulence"/>
</dbReference>
<evidence type="ECO:0000256" key="1">
    <source>
        <dbReference type="ARBA" id="ARBA00004196"/>
    </source>
</evidence>
<dbReference type="PANTHER" id="PTHR11319">
    <property type="entry name" value="G PROTEIN-COUPLED RECEPTOR-RELATED"/>
    <property type="match status" value="1"/>
</dbReference>
<evidence type="ECO:0000313" key="11">
    <source>
        <dbReference type="Proteomes" id="UP000446866"/>
    </source>
</evidence>
<evidence type="ECO:0000256" key="4">
    <source>
        <dbReference type="ARBA" id="ARBA00022525"/>
    </source>
</evidence>
<dbReference type="NCBIfam" id="TIGR01376">
    <property type="entry name" value="POMP_repeat"/>
    <property type="match status" value="1"/>
</dbReference>
<dbReference type="Proteomes" id="UP000446866">
    <property type="component" value="Unassembled WGS sequence"/>
</dbReference>
<dbReference type="Pfam" id="PF02415">
    <property type="entry name" value="Chlam_PMP"/>
    <property type="match status" value="1"/>
</dbReference>
<feature type="compositionally biased region" description="Low complexity" evidence="8">
    <location>
        <begin position="108"/>
        <end position="117"/>
    </location>
</feature>
<feature type="compositionally biased region" description="Basic residues" evidence="8">
    <location>
        <begin position="14"/>
        <end position="24"/>
    </location>
</feature>
<keyword evidence="7" id="KW-0998">Cell outer membrane</keyword>
<dbReference type="GO" id="GO:0009279">
    <property type="term" value="C:cell outer membrane"/>
    <property type="evidence" value="ECO:0007669"/>
    <property type="project" value="UniProtKB-SubCell"/>
</dbReference>
<proteinExistence type="predicted"/>
<dbReference type="GO" id="GO:0005576">
    <property type="term" value="C:extracellular region"/>
    <property type="evidence" value="ECO:0007669"/>
    <property type="project" value="UniProtKB-SubCell"/>
</dbReference>
<dbReference type="SUPFAM" id="SSF51126">
    <property type="entry name" value="Pectin lyase-like"/>
    <property type="match status" value="3"/>
</dbReference>
<feature type="domain" description="Right handed beta helix" evidence="9">
    <location>
        <begin position="451"/>
        <end position="609"/>
    </location>
</feature>
<evidence type="ECO:0000256" key="3">
    <source>
        <dbReference type="ARBA" id="ARBA00004613"/>
    </source>
</evidence>
<evidence type="ECO:0000256" key="7">
    <source>
        <dbReference type="ARBA" id="ARBA00023237"/>
    </source>
</evidence>
<evidence type="ECO:0000256" key="5">
    <source>
        <dbReference type="ARBA" id="ARBA00022729"/>
    </source>
</evidence>
<feature type="domain" description="Right handed beta helix" evidence="9">
    <location>
        <begin position="162"/>
        <end position="325"/>
    </location>
</feature>
<dbReference type="InterPro" id="IPR006626">
    <property type="entry name" value="PbH1"/>
</dbReference>
<dbReference type="PANTHER" id="PTHR11319:SF35">
    <property type="entry name" value="OUTER MEMBRANE PROTEIN PMPC-RELATED"/>
    <property type="match status" value="1"/>
</dbReference>
<feature type="region of interest" description="Disordered" evidence="8">
    <location>
        <begin position="1"/>
        <end position="24"/>
    </location>
</feature>
<keyword evidence="4" id="KW-0964">Secreted</keyword>
<feature type="region of interest" description="Disordered" evidence="8">
    <location>
        <begin position="48"/>
        <end position="117"/>
    </location>
</feature>
<dbReference type="InterPro" id="IPR003368">
    <property type="entry name" value="POMP_repeat"/>
</dbReference>
<keyword evidence="6" id="KW-0472">Membrane</keyword>
<gene>
    <name evidence="10" type="ORF">D0435_04245</name>
</gene>
<dbReference type="SMART" id="SM00710">
    <property type="entry name" value="PbH1"/>
    <property type="match status" value="12"/>
</dbReference>
<comment type="subcellular location">
    <subcellularLocation>
        <location evidence="1">Cell envelope</location>
    </subcellularLocation>
    <subcellularLocation>
        <location evidence="2">Cell outer membrane</location>
    </subcellularLocation>
    <subcellularLocation>
        <location evidence="3">Secreted</location>
    </subcellularLocation>
</comment>
<name>A0A845QIE1_9FIRM</name>
<keyword evidence="5" id="KW-0732">Signal</keyword>
<dbReference type="InterPro" id="IPR039448">
    <property type="entry name" value="Beta_helix"/>
</dbReference>
<dbReference type="InterPro" id="IPR012334">
    <property type="entry name" value="Pectin_lyas_fold"/>
</dbReference>
<evidence type="ECO:0000259" key="9">
    <source>
        <dbReference type="Pfam" id="PF13229"/>
    </source>
</evidence>
<evidence type="ECO:0000313" key="10">
    <source>
        <dbReference type="EMBL" id="NBH60871.1"/>
    </source>
</evidence>
<feature type="compositionally biased region" description="Basic and acidic residues" evidence="8">
    <location>
        <begin position="1"/>
        <end position="13"/>
    </location>
</feature>
<evidence type="ECO:0000256" key="2">
    <source>
        <dbReference type="ARBA" id="ARBA00004442"/>
    </source>
</evidence>
<reference evidence="10 11" key="1">
    <citation type="submission" date="2018-08" db="EMBL/GenBank/DDBJ databases">
        <title>Murine metabolic-syndrome-specific gut microbial biobank.</title>
        <authorList>
            <person name="Liu C."/>
        </authorList>
    </citation>
    <scope>NUCLEOTIDE SEQUENCE [LARGE SCALE GENOMIC DNA]</scope>
    <source>
        <strain evidence="10 11">28</strain>
    </source>
</reference>